<name>A0AAW8VU97_LACPE</name>
<proteinExistence type="predicted"/>
<reference evidence="1" key="1">
    <citation type="submission" date="2023-08" db="EMBL/GenBank/DDBJ databases">
        <authorList>
            <person name="Page C.A."/>
            <person name="Perez-Diaz I.M."/>
        </authorList>
    </citation>
    <scope>NUCLEOTIDE SEQUENCE</scope>
    <source>
        <strain evidence="1">7.8.46</strain>
    </source>
</reference>
<comment type="caution">
    <text evidence="1">The sequence shown here is derived from an EMBL/GenBank/DDBJ whole genome shotgun (WGS) entry which is preliminary data.</text>
</comment>
<organism evidence="1 2">
    <name type="scientific">Lactiplantibacillus pentosus</name>
    <name type="common">Lactobacillus pentosus</name>
    <dbReference type="NCBI Taxonomy" id="1589"/>
    <lineage>
        <taxon>Bacteria</taxon>
        <taxon>Bacillati</taxon>
        <taxon>Bacillota</taxon>
        <taxon>Bacilli</taxon>
        <taxon>Lactobacillales</taxon>
        <taxon>Lactobacillaceae</taxon>
        <taxon>Lactiplantibacillus</taxon>
    </lineage>
</organism>
<evidence type="ECO:0000313" key="2">
    <source>
        <dbReference type="Proteomes" id="UP001267003"/>
    </source>
</evidence>
<dbReference type="Proteomes" id="UP001267003">
    <property type="component" value="Unassembled WGS sequence"/>
</dbReference>
<dbReference type="RefSeq" id="WP_105919682.1">
    <property type="nucleotide sequence ID" value="NZ_CP162863.1"/>
</dbReference>
<dbReference type="InterPro" id="IPR025394">
    <property type="entry name" value="DUF4127"/>
</dbReference>
<protein>
    <submittedName>
        <fullName evidence="1">DUF4127 family protein</fullName>
    </submittedName>
</protein>
<dbReference type="Pfam" id="PF13552">
    <property type="entry name" value="DUF4127"/>
    <property type="match status" value="1"/>
</dbReference>
<dbReference type="AlphaFoldDB" id="A0AAW8VU97"/>
<evidence type="ECO:0000313" key="1">
    <source>
        <dbReference type="EMBL" id="MDT6989397.1"/>
    </source>
</evidence>
<dbReference type="EMBL" id="JAVLAQ010000001">
    <property type="protein sequence ID" value="MDT6989397.1"/>
    <property type="molecule type" value="Genomic_DNA"/>
</dbReference>
<gene>
    <name evidence="1" type="ORF">RI536_04680</name>
</gene>
<accession>A0AAW8VU97</accession>
<sequence length="510" mass="58046">MKKIVFIPLDERPCNLEYPLRLFKNRDDITVVCPPKSILGKKKIPANIEQVRKFIVDQISGADILIFATEMLAYGGLLPSRIYSVTDSEAKVAAYRDYVIQLKKINPQLVILASNLIMRTPRYSSNDEEPDYYGEYGAKIFRYGWLIDQKKREILSPAELNELETIKKTVPQTYIYDYEQRRAANLKINMANMTLVKSKVIDYLAIPQDDSAPYGYTAMDQTVVYSAIKQNRLQNRVGTYPGADETGYTLLARAVQIVNKRQYKIYPFFASAVGQLQIPLYEDRPMVESVKSHILSAGAEIAATPTTADIILAVNTPGKKMIEAREQLTNPDVTYDTFRNLRAFVSEISSYLATGKLVTVADSAYANGGDLELISMLDEQNLLNQIDVYRAWNTNCNTVGSAIGSTIIQFDLPQEIRFQELINNLIDDVFYQTIVRKMITDDYLPKYNMTYFDLKGDADQVATQAEELLHKSTARYLRKTLTGMSNYQIGIEFPWNRMFEVNCQLNSMED</sequence>